<gene>
    <name evidence="1" type="ORF">E2I00_004002</name>
</gene>
<accession>A0A6A1Q7K7</accession>
<sequence length="24" mass="2554">MVHSVGVLLLLSRLQVTIKSSGCL</sequence>
<evidence type="ECO:0000313" key="2">
    <source>
        <dbReference type="Proteomes" id="UP000437017"/>
    </source>
</evidence>
<keyword evidence="2" id="KW-1185">Reference proteome</keyword>
<dbReference type="Proteomes" id="UP000437017">
    <property type="component" value="Unassembled WGS sequence"/>
</dbReference>
<name>A0A6A1Q7K7_BALPH</name>
<comment type="caution">
    <text evidence="1">The sequence shown here is derived from an EMBL/GenBank/DDBJ whole genome shotgun (WGS) entry which is preliminary data.</text>
</comment>
<reference evidence="1 2" key="1">
    <citation type="journal article" date="2019" name="PLoS ONE">
        <title>Genomic analyses reveal an absence of contemporary introgressive admixture between fin whales and blue whales, despite known hybrids.</title>
        <authorList>
            <person name="Westbury M.V."/>
            <person name="Petersen B."/>
            <person name="Lorenzen E.D."/>
        </authorList>
    </citation>
    <scope>NUCLEOTIDE SEQUENCE [LARGE SCALE GENOMIC DNA]</scope>
    <source>
        <strain evidence="1">FinWhale-01</strain>
    </source>
</reference>
<organism evidence="1 2">
    <name type="scientific">Balaenoptera physalus</name>
    <name type="common">Fin whale</name>
    <name type="synonym">Balaena physalus</name>
    <dbReference type="NCBI Taxonomy" id="9770"/>
    <lineage>
        <taxon>Eukaryota</taxon>
        <taxon>Metazoa</taxon>
        <taxon>Chordata</taxon>
        <taxon>Craniata</taxon>
        <taxon>Vertebrata</taxon>
        <taxon>Euteleostomi</taxon>
        <taxon>Mammalia</taxon>
        <taxon>Eutheria</taxon>
        <taxon>Laurasiatheria</taxon>
        <taxon>Artiodactyla</taxon>
        <taxon>Whippomorpha</taxon>
        <taxon>Cetacea</taxon>
        <taxon>Mysticeti</taxon>
        <taxon>Balaenopteridae</taxon>
        <taxon>Balaenoptera</taxon>
    </lineage>
</organism>
<protein>
    <submittedName>
        <fullName evidence="1">Uncharacterized protein</fullName>
    </submittedName>
</protein>
<proteinExistence type="predicted"/>
<dbReference type="AlphaFoldDB" id="A0A6A1Q7K7"/>
<dbReference type="EMBL" id="SGJD01000741">
    <property type="protein sequence ID" value="KAB0403690.1"/>
    <property type="molecule type" value="Genomic_DNA"/>
</dbReference>
<evidence type="ECO:0000313" key="1">
    <source>
        <dbReference type="EMBL" id="KAB0403690.1"/>
    </source>
</evidence>